<feature type="region of interest" description="Disordered" evidence="1">
    <location>
        <begin position="160"/>
        <end position="187"/>
    </location>
</feature>
<protein>
    <recommendedName>
        <fullName evidence="4">Rhodanese domain-containing protein</fullName>
    </recommendedName>
</protein>
<reference evidence="2" key="2">
    <citation type="submission" date="2013-10" db="EMBL/GenBank/DDBJ databases">
        <authorList>
            <person name="Aslett M."/>
        </authorList>
    </citation>
    <scope>NUCLEOTIDE SEQUENCE [LARGE SCALE GENOMIC DNA]</scope>
    <source>
        <strain evidence="2">Houghton</strain>
    </source>
</reference>
<dbReference type="Proteomes" id="UP000018201">
    <property type="component" value="Unassembled WGS sequence"/>
</dbReference>
<organism evidence="2 3">
    <name type="scientific">Eimeria praecox</name>
    <dbReference type="NCBI Taxonomy" id="51316"/>
    <lineage>
        <taxon>Eukaryota</taxon>
        <taxon>Sar</taxon>
        <taxon>Alveolata</taxon>
        <taxon>Apicomplexa</taxon>
        <taxon>Conoidasida</taxon>
        <taxon>Coccidia</taxon>
        <taxon>Eucoccidiorida</taxon>
        <taxon>Eimeriorina</taxon>
        <taxon>Eimeriidae</taxon>
        <taxon>Eimeria</taxon>
    </lineage>
</organism>
<evidence type="ECO:0000256" key="1">
    <source>
        <dbReference type="SAM" id="MobiDB-lite"/>
    </source>
</evidence>
<gene>
    <name evidence="2" type="ORF">EPH_0003190</name>
</gene>
<evidence type="ECO:0000313" key="3">
    <source>
        <dbReference type="Proteomes" id="UP000018201"/>
    </source>
</evidence>
<evidence type="ECO:0000313" key="2">
    <source>
        <dbReference type="EMBL" id="CDI74670.1"/>
    </source>
</evidence>
<dbReference type="AlphaFoldDB" id="U6G3B3"/>
<keyword evidence="3" id="KW-1185">Reference proteome</keyword>
<reference evidence="2" key="1">
    <citation type="submission" date="2013-10" db="EMBL/GenBank/DDBJ databases">
        <title>Genomic analysis of the causative agents of coccidiosis in chickens.</title>
        <authorList>
            <person name="Reid A.J."/>
            <person name="Blake D."/>
            <person name="Billington K."/>
            <person name="Browne H."/>
            <person name="Dunn M."/>
            <person name="Hung S."/>
            <person name="Kawahara F."/>
            <person name="Miranda-Saavedra D."/>
            <person name="Mourier T."/>
            <person name="Nagra H."/>
            <person name="Otto T.D."/>
            <person name="Rawlings N."/>
            <person name="Sanchez A."/>
            <person name="Sanders M."/>
            <person name="Subramaniam C."/>
            <person name="Tay Y."/>
            <person name="Dear P."/>
            <person name="Doerig C."/>
            <person name="Gruber A."/>
            <person name="Parkinson J."/>
            <person name="Shirley M."/>
            <person name="Wan K.L."/>
            <person name="Berriman M."/>
            <person name="Tomley F."/>
            <person name="Pain A."/>
        </authorList>
    </citation>
    <scope>NUCLEOTIDE SEQUENCE [LARGE SCALE GENOMIC DNA]</scope>
    <source>
        <strain evidence="2">Houghton</strain>
    </source>
</reference>
<dbReference type="OrthoDB" id="1668230at2759"/>
<accession>U6G3B3</accession>
<sequence length="248" mass="26173">MDALYSSESLTPRWWDKMSEMAFLAMTSPAWTAGSVGQGLDAPDDGGEDLALQPPCIGVDVLLQFYEESIVLDIRPRASFECSYLNKAINVTPKDVSELICLLKEGQATLPDPKGVQIQIQKFGSSRPLISKMARAASGASSLEAFQALTADTGEASTGFAAAESQEAAQARGGGGHGPPPTSLKPWVSPTMSRLPLIVVVGDKEDCGSGLARRLLTAGVACVCVLLGGIDALHLDAPNDFLTRKPRK</sequence>
<evidence type="ECO:0008006" key="4">
    <source>
        <dbReference type="Google" id="ProtNLM"/>
    </source>
</evidence>
<name>U6G3B3_9EIME</name>
<feature type="compositionally biased region" description="Low complexity" evidence="1">
    <location>
        <begin position="160"/>
        <end position="171"/>
    </location>
</feature>
<dbReference type="EMBL" id="HG690481">
    <property type="protein sequence ID" value="CDI74670.1"/>
    <property type="molecule type" value="Genomic_DNA"/>
</dbReference>
<proteinExistence type="predicted"/>
<dbReference type="VEuPathDB" id="ToxoDB:EPH_0003190"/>